<dbReference type="FunFam" id="1.25.40.340:FF:000001">
    <property type="entry name" value="Dihydroxyacetone kinase 1"/>
    <property type="match status" value="1"/>
</dbReference>
<evidence type="ECO:0000256" key="14">
    <source>
        <dbReference type="ARBA" id="ARBA00046681"/>
    </source>
</evidence>
<dbReference type="InterPro" id="IPR036117">
    <property type="entry name" value="DhaL_dom_sf"/>
</dbReference>
<dbReference type="SMART" id="SM01120">
    <property type="entry name" value="Dak2"/>
    <property type="match status" value="1"/>
</dbReference>
<dbReference type="PANTHER" id="PTHR28629">
    <property type="entry name" value="TRIOKINASE/FMN CYCLASE"/>
    <property type="match status" value="1"/>
</dbReference>
<evidence type="ECO:0000256" key="2">
    <source>
        <dbReference type="ARBA" id="ARBA00008757"/>
    </source>
</evidence>
<evidence type="ECO:0000256" key="3">
    <source>
        <dbReference type="ARBA" id="ARBA00012107"/>
    </source>
</evidence>
<dbReference type="GO" id="GO:0034012">
    <property type="term" value="F:FAD-AMP lyase (cyclizing) activity"/>
    <property type="evidence" value="ECO:0007669"/>
    <property type="project" value="UniProtKB-EC"/>
</dbReference>
<evidence type="ECO:0000256" key="18">
    <source>
        <dbReference type="PIRSR" id="PIRSR612734-1"/>
    </source>
</evidence>
<comment type="pathway">
    <text evidence="1">Polyol metabolism; glycerol fermentation; glycerone phosphate from glycerol (oxidative route): step 2/2.</text>
</comment>
<feature type="active site" description="Tele-hemiaminal-histidine intermediate" evidence="18">
    <location>
        <position position="240"/>
    </location>
</feature>
<dbReference type="SUPFAM" id="SSF82549">
    <property type="entry name" value="DAK1/DegV-like"/>
    <property type="match status" value="1"/>
</dbReference>
<evidence type="ECO:0000256" key="7">
    <source>
        <dbReference type="ARBA" id="ARBA00022679"/>
    </source>
</evidence>
<dbReference type="GeneID" id="136802649"/>
<comment type="subunit">
    <text evidence="14">Homodimer. Interacts with IFIH1 (via the CARD domains), the interaction is inhibited by viral infection.</text>
</comment>
<comment type="catalytic activity">
    <reaction evidence="17">
        <text>dihydroxyacetone + ATP = dihydroxyacetone phosphate + ADP + H(+)</text>
        <dbReference type="Rhea" id="RHEA:15773"/>
        <dbReference type="ChEBI" id="CHEBI:15378"/>
        <dbReference type="ChEBI" id="CHEBI:16016"/>
        <dbReference type="ChEBI" id="CHEBI:30616"/>
        <dbReference type="ChEBI" id="CHEBI:57642"/>
        <dbReference type="ChEBI" id="CHEBI:456216"/>
        <dbReference type="EC" id="2.7.1.29"/>
    </reaction>
</comment>
<comment type="catalytic activity">
    <reaction evidence="15">
        <text>D-glyceraldehyde + ATP = D-glyceraldehyde 3-phosphate + ADP + H(+)</text>
        <dbReference type="Rhea" id="RHEA:13941"/>
        <dbReference type="ChEBI" id="CHEBI:15378"/>
        <dbReference type="ChEBI" id="CHEBI:17378"/>
        <dbReference type="ChEBI" id="CHEBI:30616"/>
        <dbReference type="ChEBI" id="CHEBI:59776"/>
        <dbReference type="ChEBI" id="CHEBI:456216"/>
        <dbReference type="EC" id="2.7.1.28"/>
    </reaction>
</comment>
<dbReference type="RefSeq" id="XP_066915512.1">
    <property type="nucleotide sequence ID" value="XM_067059411.1"/>
</dbReference>
<name>A0A7M5VFK3_9CNID</name>
<accession>A0A7M5VFK3</accession>
<dbReference type="InterPro" id="IPR050861">
    <property type="entry name" value="Dihydroxyacetone_Kinase"/>
</dbReference>
<dbReference type="Pfam" id="PF02733">
    <property type="entry name" value="Dak1"/>
    <property type="match status" value="1"/>
</dbReference>
<dbReference type="GO" id="GO:0050354">
    <property type="term" value="F:triokinase activity"/>
    <property type="evidence" value="ECO:0007669"/>
    <property type="project" value="UniProtKB-EC"/>
</dbReference>
<dbReference type="Gene3D" id="3.40.50.10440">
    <property type="entry name" value="Dihydroxyacetone kinase, domain 1"/>
    <property type="match status" value="1"/>
</dbReference>
<protein>
    <recommendedName>
        <fullName evidence="6">Triokinase/FMN cyclase</fullName>
        <ecNumber evidence="4">2.7.1.28</ecNumber>
        <ecNumber evidence="3">2.7.1.29</ecNumber>
        <ecNumber evidence="5">4.6.1.15</ecNumber>
    </recommendedName>
    <alternativeName>
        <fullName evidence="12">Bifunctional ATP-dependent dihydroxyacetone kinase/FAD-AMP lyase (cyclizing)</fullName>
    </alternativeName>
</protein>
<evidence type="ECO:0000313" key="22">
    <source>
        <dbReference type="EnsemblMetazoa" id="CLYHEMP009818.1"/>
    </source>
</evidence>
<evidence type="ECO:0000256" key="4">
    <source>
        <dbReference type="ARBA" id="ARBA00012110"/>
    </source>
</evidence>
<keyword evidence="10" id="KW-0067">ATP-binding</keyword>
<dbReference type="FunFam" id="3.40.50.10440:FF:000001">
    <property type="entry name" value="Dihydroxyacetone kinase, DhaK subunit"/>
    <property type="match status" value="1"/>
</dbReference>
<feature type="domain" description="DhaL" evidence="20">
    <location>
        <begin position="390"/>
        <end position="595"/>
    </location>
</feature>
<comment type="catalytic activity">
    <reaction evidence="16">
        <text>FAD = riboflavin cyclic-4',5'-phosphate + AMP + H(+)</text>
        <dbReference type="Rhea" id="RHEA:13729"/>
        <dbReference type="ChEBI" id="CHEBI:15378"/>
        <dbReference type="ChEBI" id="CHEBI:57692"/>
        <dbReference type="ChEBI" id="CHEBI:76202"/>
        <dbReference type="ChEBI" id="CHEBI:456215"/>
        <dbReference type="EC" id="4.6.1.15"/>
    </reaction>
</comment>
<evidence type="ECO:0000256" key="6">
    <source>
        <dbReference type="ARBA" id="ARBA00018932"/>
    </source>
</evidence>
<dbReference type="Proteomes" id="UP000594262">
    <property type="component" value="Unplaced"/>
</dbReference>
<evidence type="ECO:0000259" key="21">
    <source>
        <dbReference type="PROSITE" id="PS51481"/>
    </source>
</evidence>
<dbReference type="InterPro" id="IPR004007">
    <property type="entry name" value="DhaL_dom"/>
</dbReference>
<dbReference type="PANTHER" id="PTHR28629:SF4">
    <property type="entry name" value="TRIOKINASE_FMN CYCLASE"/>
    <property type="match status" value="1"/>
</dbReference>
<dbReference type="GO" id="GO:0005524">
    <property type="term" value="F:ATP binding"/>
    <property type="evidence" value="ECO:0007669"/>
    <property type="project" value="UniProtKB-KW"/>
</dbReference>
<evidence type="ECO:0000256" key="17">
    <source>
        <dbReference type="ARBA" id="ARBA00048898"/>
    </source>
</evidence>
<evidence type="ECO:0000256" key="13">
    <source>
        <dbReference type="ARBA" id="ARBA00045490"/>
    </source>
</evidence>
<dbReference type="EC" id="2.7.1.29" evidence="3"/>
<dbReference type="GO" id="GO:0005829">
    <property type="term" value="C:cytosol"/>
    <property type="evidence" value="ECO:0007669"/>
    <property type="project" value="TreeGrafter"/>
</dbReference>
<evidence type="ECO:0000259" key="20">
    <source>
        <dbReference type="PROSITE" id="PS51480"/>
    </source>
</evidence>
<dbReference type="PROSITE" id="PS51481">
    <property type="entry name" value="DHAK"/>
    <property type="match status" value="1"/>
</dbReference>
<evidence type="ECO:0000256" key="11">
    <source>
        <dbReference type="ARBA" id="ARBA00023285"/>
    </source>
</evidence>
<comment type="function">
    <text evidence="13">Catalyzes both the phosphorylation of dihydroxyacetone and of glyceraldehyde, and the splitting of ribonucleoside diphosphate-X compounds among which FAD is the best substrate. Represses IFIH1-mediated cellular antiviral response.</text>
</comment>
<evidence type="ECO:0000256" key="9">
    <source>
        <dbReference type="ARBA" id="ARBA00022777"/>
    </source>
</evidence>
<dbReference type="EnsemblMetazoa" id="CLYHEMT009818.1">
    <property type="protein sequence ID" value="CLYHEMP009818.1"/>
    <property type="gene ID" value="CLYHEMG009818"/>
</dbReference>
<dbReference type="GO" id="GO:0004371">
    <property type="term" value="F:glycerone kinase activity"/>
    <property type="evidence" value="ECO:0007669"/>
    <property type="project" value="UniProtKB-EC"/>
</dbReference>
<keyword evidence="23" id="KW-1185">Reference proteome</keyword>
<dbReference type="EC" id="2.7.1.28" evidence="4"/>
<dbReference type="FunFam" id="3.30.1180.20:FF:000001">
    <property type="entry name" value="Dihydroxyacetone kinase 1"/>
    <property type="match status" value="1"/>
</dbReference>
<evidence type="ECO:0000256" key="16">
    <source>
        <dbReference type="ARBA" id="ARBA00048526"/>
    </source>
</evidence>
<dbReference type="NCBIfam" id="TIGR02361">
    <property type="entry name" value="dak_ATP"/>
    <property type="match status" value="1"/>
</dbReference>
<keyword evidence="8" id="KW-0547">Nucleotide-binding</keyword>
<comment type="similarity">
    <text evidence="2">Belongs to the dihydroxyacetone kinase (DAK) family.</text>
</comment>
<evidence type="ECO:0000256" key="12">
    <source>
        <dbReference type="ARBA" id="ARBA00032426"/>
    </source>
</evidence>
<evidence type="ECO:0000256" key="19">
    <source>
        <dbReference type="PIRSR" id="PIRSR612734-2"/>
    </source>
</evidence>
<dbReference type="AlphaFoldDB" id="A0A7M5VFK3"/>
<dbReference type="EC" id="4.6.1.15" evidence="5"/>
<keyword evidence="11" id="KW-0170">Cobalt</keyword>
<feature type="domain" description="DhaK" evidence="21">
    <location>
        <begin position="26"/>
        <end position="352"/>
    </location>
</feature>
<feature type="binding site" evidence="19">
    <location>
        <position position="132"/>
    </location>
    <ligand>
        <name>substrate</name>
    </ligand>
</feature>
<dbReference type="InterPro" id="IPR004006">
    <property type="entry name" value="DhaK_dom"/>
</dbReference>
<dbReference type="Pfam" id="PF02734">
    <property type="entry name" value="Dak2"/>
    <property type="match status" value="1"/>
</dbReference>
<evidence type="ECO:0000256" key="1">
    <source>
        <dbReference type="ARBA" id="ARBA00004778"/>
    </source>
</evidence>
<dbReference type="OrthoDB" id="1724672at2759"/>
<keyword evidence="7" id="KW-0808">Transferase</keyword>
<evidence type="ECO:0000256" key="8">
    <source>
        <dbReference type="ARBA" id="ARBA00022741"/>
    </source>
</evidence>
<dbReference type="GO" id="GO:0019563">
    <property type="term" value="P:glycerol catabolic process"/>
    <property type="evidence" value="ECO:0007669"/>
    <property type="project" value="TreeGrafter"/>
</dbReference>
<feature type="binding site" evidence="19">
    <location>
        <begin position="75"/>
        <end position="78"/>
    </location>
    <ligand>
        <name>substrate</name>
    </ligand>
</feature>
<evidence type="ECO:0000313" key="23">
    <source>
        <dbReference type="Proteomes" id="UP000594262"/>
    </source>
</evidence>
<dbReference type="NCBIfam" id="NF011049">
    <property type="entry name" value="PRK14479.1"/>
    <property type="match status" value="1"/>
</dbReference>
<dbReference type="InterPro" id="IPR012734">
    <property type="entry name" value="DhaK_ATP"/>
</dbReference>
<organism evidence="22 23">
    <name type="scientific">Clytia hemisphaerica</name>
    <dbReference type="NCBI Taxonomy" id="252671"/>
    <lineage>
        <taxon>Eukaryota</taxon>
        <taxon>Metazoa</taxon>
        <taxon>Cnidaria</taxon>
        <taxon>Hydrozoa</taxon>
        <taxon>Hydroidolina</taxon>
        <taxon>Leptothecata</taxon>
        <taxon>Obeliida</taxon>
        <taxon>Clytiidae</taxon>
        <taxon>Clytia</taxon>
    </lineage>
</organism>
<keyword evidence="9" id="KW-0418">Kinase</keyword>
<evidence type="ECO:0000256" key="10">
    <source>
        <dbReference type="ARBA" id="ARBA00022840"/>
    </source>
</evidence>
<dbReference type="PROSITE" id="PS51480">
    <property type="entry name" value="DHAL"/>
    <property type="match status" value="1"/>
</dbReference>
<dbReference type="Gene3D" id="1.25.40.340">
    <property type="match status" value="1"/>
</dbReference>
<evidence type="ECO:0000256" key="15">
    <source>
        <dbReference type="ARBA" id="ARBA00047974"/>
    </source>
</evidence>
<evidence type="ECO:0000256" key="5">
    <source>
        <dbReference type="ARBA" id="ARBA00012578"/>
    </source>
</evidence>
<proteinExistence type="inferred from homology"/>
<feature type="binding site" evidence="19">
    <location>
        <position position="127"/>
    </location>
    <ligand>
        <name>substrate</name>
    </ligand>
</feature>
<sequence length="599" mass="63978">MGQQASKELNDEIQISNTISKKLVNDPSQCVTESLQGFVMTNPDVKLLEGHNVVVRADLADFRESNKVALITGGGSGHEPAHVGFIGKGMLTSAVCGDIFTSPTSISILDTIRSCANKGGSALLIVKNYTGDRLNFGKAAEIAKGDGIDVEMVVVADDCALTSQDKSAGRRGLCGTILIHKMAGAMSEQGKPLNEMAQFLREAVKEIGTISISLSPCSIPGKPVNFTIDDDAVEFGLGIHGEAGVSKIKIGPANELVSKMLQHVRDSGYLPEVQDKEVALVVNNLGGTSNLELMLVAREAVNLLTSNNVEVSRCYVGTYVTSMEMAGVSLTIMILNEKRKEYLDAPCDAPAWKSGGLLNDVDNLTIPCFENDDDGKTADSFDVKPEGTGLIAYYSLKKICQKIIENEEKLNELDRSCGDGDTGTTFARAAKEISKRLEDQEHVRYPINDASQLSSQLANTLETFMGGSSGALLSLFLNAAANGFNHDEVSTTKSLICAFELGLNAIKKYGGAEEGDRTMIDALSPALESFKTSQQQNLDTEETLREAATAARNGANETAKMKAKAGRASYTAESNMLHPDPGAYAIALVLEAIHEAYSK</sequence>
<dbReference type="SUPFAM" id="SSF101473">
    <property type="entry name" value="DhaL-like"/>
    <property type="match status" value="1"/>
</dbReference>
<reference evidence="22" key="1">
    <citation type="submission" date="2021-01" db="UniProtKB">
        <authorList>
            <consortium name="EnsemblMetazoa"/>
        </authorList>
    </citation>
    <scope>IDENTIFICATION</scope>
</reference>
<dbReference type="Gene3D" id="3.30.1180.20">
    <property type="entry name" value="Dihydroxyacetone kinase, domain 2"/>
    <property type="match status" value="1"/>
</dbReference>